<accession>A0A7W8GEC8</accession>
<keyword evidence="2" id="KW-0560">Oxidoreductase</keyword>
<keyword evidence="2" id="KW-0223">Dioxygenase</keyword>
<dbReference type="SUPFAM" id="SSF51182">
    <property type="entry name" value="RmlC-like cupins"/>
    <property type="match status" value="1"/>
</dbReference>
<organism evidence="2 3">
    <name type="scientific">Deinococcus budaensis</name>
    <dbReference type="NCBI Taxonomy" id="1665626"/>
    <lineage>
        <taxon>Bacteria</taxon>
        <taxon>Thermotogati</taxon>
        <taxon>Deinococcota</taxon>
        <taxon>Deinococci</taxon>
        <taxon>Deinococcales</taxon>
        <taxon>Deinococcaceae</taxon>
        <taxon>Deinococcus</taxon>
    </lineage>
</organism>
<dbReference type="Gene3D" id="2.60.120.10">
    <property type="entry name" value="Jelly Rolls"/>
    <property type="match status" value="1"/>
</dbReference>
<dbReference type="RefSeq" id="WP_184027184.1">
    <property type="nucleotide sequence ID" value="NZ_JACHFN010000004.1"/>
</dbReference>
<dbReference type="InterPro" id="IPR013096">
    <property type="entry name" value="Cupin_2"/>
</dbReference>
<dbReference type="EMBL" id="JACHFN010000004">
    <property type="protein sequence ID" value="MBB5233953.1"/>
    <property type="molecule type" value="Genomic_DNA"/>
</dbReference>
<dbReference type="InterPro" id="IPR011051">
    <property type="entry name" value="RmlC_Cupin_sf"/>
</dbReference>
<sequence>MTTDSIRPAAPQVLVKAPGGRALLFEYRAGQGLPPHTHAGQAVVVAVLGGRLRLHVDGQPRDLAAGEVTHVQTDGFFSSQALEDGTRVLVTLLDLA</sequence>
<dbReference type="Pfam" id="PF07883">
    <property type="entry name" value="Cupin_2"/>
    <property type="match status" value="1"/>
</dbReference>
<name>A0A7W8GEC8_9DEIO</name>
<dbReference type="GO" id="GO:0051213">
    <property type="term" value="F:dioxygenase activity"/>
    <property type="evidence" value="ECO:0007669"/>
    <property type="project" value="UniProtKB-KW"/>
</dbReference>
<dbReference type="InterPro" id="IPR014710">
    <property type="entry name" value="RmlC-like_jellyroll"/>
</dbReference>
<evidence type="ECO:0000313" key="3">
    <source>
        <dbReference type="Proteomes" id="UP000525389"/>
    </source>
</evidence>
<evidence type="ECO:0000313" key="2">
    <source>
        <dbReference type="EMBL" id="MBB5233953.1"/>
    </source>
</evidence>
<comment type="caution">
    <text evidence="2">The sequence shown here is derived from an EMBL/GenBank/DDBJ whole genome shotgun (WGS) entry which is preliminary data.</text>
</comment>
<dbReference type="Proteomes" id="UP000525389">
    <property type="component" value="Unassembled WGS sequence"/>
</dbReference>
<reference evidence="2 3" key="1">
    <citation type="submission" date="2020-08" db="EMBL/GenBank/DDBJ databases">
        <title>Genomic Encyclopedia of Type Strains, Phase IV (KMG-IV): sequencing the most valuable type-strain genomes for metagenomic binning, comparative biology and taxonomic classification.</title>
        <authorList>
            <person name="Goeker M."/>
        </authorList>
    </citation>
    <scope>NUCLEOTIDE SEQUENCE [LARGE SCALE GENOMIC DNA]</scope>
    <source>
        <strain evidence="2 3">DSM 101791</strain>
    </source>
</reference>
<feature type="domain" description="Cupin type-2" evidence="1">
    <location>
        <begin position="24"/>
        <end position="72"/>
    </location>
</feature>
<evidence type="ECO:0000259" key="1">
    <source>
        <dbReference type="Pfam" id="PF07883"/>
    </source>
</evidence>
<proteinExistence type="predicted"/>
<protein>
    <submittedName>
        <fullName evidence="2">Quercetin dioxygenase-like cupin family protein</fullName>
    </submittedName>
</protein>
<keyword evidence="3" id="KW-1185">Reference proteome</keyword>
<dbReference type="AlphaFoldDB" id="A0A7W8GEC8"/>
<gene>
    <name evidence="2" type="ORF">HNQ09_001391</name>
</gene>